<gene>
    <name evidence="3" type="ORF">D1781_13270</name>
</gene>
<accession>A0A3A1TX51</accession>
<dbReference type="EMBL" id="QXTG01000002">
    <property type="protein sequence ID" value="RIX28399.1"/>
    <property type="molecule type" value="Genomic_DNA"/>
</dbReference>
<dbReference type="RefSeq" id="WP_119482709.1">
    <property type="nucleotide sequence ID" value="NZ_QXTG01000002.1"/>
</dbReference>
<feature type="transmembrane region" description="Helical" evidence="2">
    <location>
        <begin position="114"/>
        <end position="133"/>
    </location>
</feature>
<sequence length="194" mass="21256">MSDARSTPPLWAPDYSADFTGSIARFWKKYVQFSGRASRREYWWTYLFVGLVYVLSLTLLYGGLGLWYATSDGEGVPPVIFPIGVALTVGWFFATAIPWLALEARRLHDANMSGFLLFIHLASGPGALVVFILCQLSPNPLGRRFDAPPGEAPRYARVGDWPAAPGEPDTPYAVGYYGAPGTQAPQAPAPRIEE</sequence>
<protein>
    <submittedName>
        <fullName evidence="3">DUF805 domain-containing protein</fullName>
    </submittedName>
</protein>
<dbReference type="InterPro" id="IPR008523">
    <property type="entry name" value="DUF805"/>
</dbReference>
<dbReference type="Proteomes" id="UP000265742">
    <property type="component" value="Unassembled WGS sequence"/>
</dbReference>
<organism evidence="3 4">
    <name type="scientific">Amnibacterium setariae</name>
    <dbReference type="NCBI Taxonomy" id="2306585"/>
    <lineage>
        <taxon>Bacteria</taxon>
        <taxon>Bacillati</taxon>
        <taxon>Actinomycetota</taxon>
        <taxon>Actinomycetes</taxon>
        <taxon>Micrococcales</taxon>
        <taxon>Microbacteriaceae</taxon>
        <taxon>Amnibacterium</taxon>
    </lineage>
</organism>
<feature type="transmembrane region" description="Helical" evidence="2">
    <location>
        <begin position="43"/>
        <end position="68"/>
    </location>
</feature>
<keyword evidence="4" id="KW-1185">Reference proteome</keyword>
<dbReference type="PANTHER" id="PTHR34980:SF2">
    <property type="entry name" value="INNER MEMBRANE PROTEIN YHAH-RELATED"/>
    <property type="match status" value="1"/>
</dbReference>
<dbReference type="GO" id="GO:0005886">
    <property type="term" value="C:plasma membrane"/>
    <property type="evidence" value="ECO:0007669"/>
    <property type="project" value="TreeGrafter"/>
</dbReference>
<evidence type="ECO:0000313" key="4">
    <source>
        <dbReference type="Proteomes" id="UP000265742"/>
    </source>
</evidence>
<dbReference type="OrthoDB" id="9812349at2"/>
<evidence type="ECO:0000256" key="1">
    <source>
        <dbReference type="SAM" id="MobiDB-lite"/>
    </source>
</evidence>
<name>A0A3A1TX51_9MICO</name>
<feature type="compositionally biased region" description="Low complexity" evidence="1">
    <location>
        <begin position="179"/>
        <end position="194"/>
    </location>
</feature>
<proteinExistence type="predicted"/>
<keyword evidence="2" id="KW-0812">Transmembrane</keyword>
<keyword evidence="2" id="KW-1133">Transmembrane helix</keyword>
<keyword evidence="2" id="KW-0472">Membrane</keyword>
<dbReference type="AlphaFoldDB" id="A0A3A1TX51"/>
<feature type="transmembrane region" description="Helical" evidence="2">
    <location>
        <begin position="80"/>
        <end position="102"/>
    </location>
</feature>
<reference evidence="4" key="1">
    <citation type="submission" date="2018-09" db="EMBL/GenBank/DDBJ databases">
        <authorList>
            <person name="Kim I."/>
        </authorList>
    </citation>
    <scope>NUCLEOTIDE SEQUENCE [LARGE SCALE GENOMIC DNA]</scope>
    <source>
        <strain evidence="4">DD4a</strain>
    </source>
</reference>
<feature type="region of interest" description="Disordered" evidence="1">
    <location>
        <begin position="172"/>
        <end position="194"/>
    </location>
</feature>
<comment type="caution">
    <text evidence="3">The sequence shown here is derived from an EMBL/GenBank/DDBJ whole genome shotgun (WGS) entry which is preliminary data.</text>
</comment>
<evidence type="ECO:0000313" key="3">
    <source>
        <dbReference type="EMBL" id="RIX28399.1"/>
    </source>
</evidence>
<evidence type="ECO:0000256" key="2">
    <source>
        <dbReference type="SAM" id="Phobius"/>
    </source>
</evidence>
<dbReference type="PANTHER" id="PTHR34980">
    <property type="entry name" value="INNER MEMBRANE PROTEIN-RELATED-RELATED"/>
    <property type="match status" value="1"/>
</dbReference>
<dbReference type="Pfam" id="PF05656">
    <property type="entry name" value="DUF805"/>
    <property type="match status" value="1"/>
</dbReference>